<dbReference type="Proteomes" id="UP001187531">
    <property type="component" value="Unassembled WGS sequence"/>
</dbReference>
<dbReference type="GO" id="GO:0012505">
    <property type="term" value="C:endomembrane system"/>
    <property type="evidence" value="ECO:0007669"/>
    <property type="project" value="UniProtKB-SubCell"/>
</dbReference>
<dbReference type="InterPro" id="IPR046450">
    <property type="entry name" value="PA_dom_sf"/>
</dbReference>
<evidence type="ECO:0000256" key="16">
    <source>
        <dbReference type="SAM" id="Phobius"/>
    </source>
</evidence>
<dbReference type="SUPFAM" id="SSF52025">
    <property type="entry name" value="PA domain"/>
    <property type="match status" value="1"/>
</dbReference>
<gene>
    <name evidence="18" type="ORF">QYM36_013023</name>
</gene>
<evidence type="ECO:0000256" key="11">
    <source>
        <dbReference type="ARBA" id="ARBA00023136"/>
    </source>
</evidence>
<comment type="pathway">
    <text evidence="2">Protein modification; protein ubiquitination.</text>
</comment>
<dbReference type="InterPro" id="IPR044744">
    <property type="entry name" value="ZNRF4/RNF13/RNF167_PA"/>
</dbReference>
<dbReference type="CDD" id="cd02123">
    <property type="entry name" value="PA_C_RZF_like"/>
    <property type="match status" value="1"/>
</dbReference>
<evidence type="ECO:0000256" key="15">
    <source>
        <dbReference type="SAM" id="MobiDB-lite"/>
    </source>
</evidence>
<dbReference type="InterPro" id="IPR051653">
    <property type="entry name" value="E3_ligase_sorting_rcpt"/>
</dbReference>
<dbReference type="EMBL" id="JAVRJZ010000017">
    <property type="protein sequence ID" value="KAK2709217.1"/>
    <property type="molecule type" value="Genomic_DNA"/>
</dbReference>
<keyword evidence="12" id="KW-0325">Glycoprotein</keyword>
<comment type="catalytic activity">
    <reaction evidence="1">
        <text>S-ubiquitinyl-[E2 ubiquitin-conjugating enzyme]-L-cysteine + [acceptor protein]-L-lysine = [E2 ubiquitin-conjugating enzyme]-L-cysteine + N(6)-ubiquitinyl-[acceptor protein]-L-lysine.</text>
        <dbReference type="EC" id="2.3.2.27"/>
    </reaction>
</comment>
<organism evidence="18 19">
    <name type="scientific">Artemia franciscana</name>
    <name type="common">Brine shrimp</name>
    <name type="synonym">Artemia sanfranciscana</name>
    <dbReference type="NCBI Taxonomy" id="6661"/>
    <lineage>
        <taxon>Eukaryota</taxon>
        <taxon>Metazoa</taxon>
        <taxon>Ecdysozoa</taxon>
        <taxon>Arthropoda</taxon>
        <taxon>Crustacea</taxon>
        <taxon>Branchiopoda</taxon>
        <taxon>Anostraca</taxon>
        <taxon>Artemiidae</taxon>
        <taxon>Artemia</taxon>
    </lineage>
</organism>
<dbReference type="GO" id="GO:0061630">
    <property type="term" value="F:ubiquitin protein ligase activity"/>
    <property type="evidence" value="ECO:0007669"/>
    <property type="project" value="UniProtKB-EC"/>
</dbReference>
<evidence type="ECO:0000313" key="19">
    <source>
        <dbReference type="Proteomes" id="UP001187531"/>
    </source>
</evidence>
<dbReference type="FunFam" id="3.30.40.10:FF:000824">
    <property type="entry name" value="E3 ubiquitin-protein ligase RNF13"/>
    <property type="match status" value="1"/>
</dbReference>
<feature type="compositionally biased region" description="Polar residues" evidence="15">
    <location>
        <begin position="366"/>
        <end position="377"/>
    </location>
</feature>
<keyword evidence="10 16" id="KW-1133">Transmembrane helix</keyword>
<keyword evidence="4" id="KW-0808">Transferase</keyword>
<dbReference type="FunFam" id="3.50.30.30:FF:000026">
    <property type="entry name" value="E3 ubiquitin-protein ligase RNF13"/>
    <property type="match status" value="1"/>
</dbReference>
<dbReference type="InterPro" id="IPR001841">
    <property type="entry name" value="Znf_RING"/>
</dbReference>
<dbReference type="Gene3D" id="3.50.30.30">
    <property type="match status" value="1"/>
</dbReference>
<evidence type="ECO:0000256" key="3">
    <source>
        <dbReference type="ARBA" id="ARBA00012483"/>
    </source>
</evidence>
<dbReference type="Pfam" id="PF13639">
    <property type="entry name" value="zf-RING_2"/>
    <property type="match status" value="1"/>
</dbReference>
<dbReference type="InterPro" id="IPR013083">
    <property type="entry name" value="Znf_RING/FYVE/PHD"/>
</dbReference>
<evidence type="ECO:0000256" key="4">
    <source>
        <dbReference type="ARBA" id="ARBA00022679"/>
    </source>
</evidence>
<evidence type="ECO:0000256" key="1">
    <source>
        <dbReference type="ARBA" id="ARBA00000900"/>
    </source>
</evidence>
<reference evidence="18" key="1">
    <citation type="submission" date="2023-07" db="EMBL/GenBank/DDBJ databases">
        <title>Chromosome-level genome assembly of Artemia franciscana.</title>
        <authorList>
            <person name="Jo E."/>
        </authorList>
    </citation>
    <scope>NUCLEOTIDE SEQUENCE</scope>
    <source>
        <tissue evidence="18">Whole body</tissue>
    </source>
</reference>
<feature type="region of interest" description="Disordered" evidence="15">
    <location>
        <begin position="274"/>
        <end position="307"/>
    </location>
</feature>
<keyword evidence="6" id="KW-0479">Metal-binding</keyword>
<evidence type="ECO:0000256" key="6">
    <source>
        <dbReference type="ARBA" id="ARBA00022723"/>
    </source>
</evidence>
<dbReference type="AlphaFoldDB" id="A0AA88HP72"/>
<dbReference type="PANTHER" id="PTHR47168:SF1">
    <property type="entry name" value="OS02G0798600 PROTEIN"/>
    <property type="match status" value="1"/>
</dbReference>
<sequence length="377" mass="41520">MDLASFGADALAGVDADVIVVKEGSNASQEVYSDIPAHFGIALPDAGLKGYVLPAKPNNACSPIEPPPNNTNPHGHWIVLIRRYGCTFADKVRMAQEAGYDAAIIRNVNSNNLDPMAGPRDDDDISIPSVFIGERDGLEIENKFIYNKGYFIIMIEEFDFNLTNYLLPFAVVVCLSFITMLIFMLIKCIKDHRRLSRYRLPRSSLRKIPTKKFKKGDPYDVCAICLEEYIEGEKLRILPCAHAYHCKCVDPWLTKTRRVCPCCKRKILYNGEHFSDSEPDSDNEQAPLLQPGNYGTQGGTFMTGRGSSPVISERFSVETAAELSRTASGMTAVQIEGSANEGYTSSSDDDSDEAEGSEDVCVITGEANQSNDESVVV</sequence>
<dbReference type="EC" id="2.3.2.27" evidence="3"/>
<evidence type="ECO:0000259" key="17">
    <source>
        <dbReference type="PROSITE" id="PS50089"/>
    </source>
</evidence>
<keyword evidence="19" id="KW-1185">Reference proteome</keyword>
<keyword evidence="5 16" id="KW-0812">Transmembrane</keyword>
<dbReference type="SUPFAM" id="SSF57850">
    <property type="entry name" value="RING/U-box"/>
    <property type="match status" value="1"/>
</dbReference>
<evidence type="ECO:0000256" key="2">
    <source>
        <dbReference type="ARBA" id="ARBA00004906"/>
    </source>
</evidence>
<dbReference type="PROSITE" id="PS50089">
    <property type="entry name" value="ZF_RING_2"/>
    <property type="match status" value="1"/>
</dbReference>
<protein>
    <recommendedName>
        <fullName evidence="3">RING-type E3 ubiquitin transferase</fullName>
        <ecNumber evidence="3">2.3.2.27</ecNumber>
    </recommendedName>
</protein>
<feature type="domain" description="RING-type" evidence="17">
    <location>
        <begin position="222"/>
        <end position="264"/>
    </location>
</feature>
<keyword evidence="8 14" id="KW-0863">Zinc-finger</keyword>
<evidence type="ECO:0000256" key="13">
    <source>
        <dbReference type="ARBA" id="ARBA00046288"/>
    </source>
</evidence>
<evidence type="ECO:0000313" key="18">
    <source>
        <dbReference type="EMBL" id="KAK2709217.1"/>
    </source>
</evidence>
<evidence type="ECO:0000256" key="8">
    <source>
        <dbReference type="ARBA" id="ARBA00022771"/>
    </source>
</evidence>
<evidence type="ECO:0000256" key="14">
    <source>
        <dbReference type="PROSITE-ProRule" id="PRU00175"/>
    </source>
</evidence>
<feature type="compositionally biased region" description="Acidic residues" evidence="15">
    <location>
        <begin position="347"/>
        <end position="358"/>
    </location>
</feature>
<evidence type="ECO:0000256" key="10">
    <source>
        <dbReference type="ARBA" id="ARBA00022989"/>
    </source>
</evidence>
<comment type="caution">
    <text evidence="18">The sequence shown here is derived from an EMBL/GenBank/DDBJ whole genome shotgun (WGS) entry which is preliminary data.</text>
</comment>
<keyword evidence="7" id="KW-0732">Signal</keyword>
<evidence type="ECO:0000256" key="5">
    <source>
        <dbReference type="ARBA" id="ARBA00022692"/>
    </source>
</evidence>
<evidence type="ECO:0000256" key="12">
    <source>
        <dbReference type="ARBA" id="ARBA00023180"/>
    </source>
</evidence>
<dbReference type="GO" id="GO:0008270">
    <property type="term" value="F:zinc ion binding"/>
    <property type="evidence" value="ECO:0007669"/>
    <property type="project" value="UniProtKB-KW"/>
</dbReference>
<feature type="region of interest" description="Disordered" evidence="15">
    <location>
        <begin position="326"/>
        <end position="377"/>
    </location>
</feature>
<keyword evidence="11 16" id="KW-0472">Membrane</keyword>
<evidence type="ECO:0000256" key="7">
    <source>
        <dbReference type="ARBA" id="ARBA00022729"/>
    </source>
</evidence>
<dbReference type="Gene3D" id="3.30.40.10">
    <property type="entry name" value="Zinc/RING finger domain, C3HC4 (zinc finger)"/>
    <property type="match status" value="1"/>
</dbReference>
<feature type="transmembrane region" description="Helical" evidence="16">
    <location>
        <begin position="165"/>
        <end position="189"/>
    </location>
</feature>
<keyword evidence="9" id="KW-0862">Zinc</keyword>
<name>A0AA88HP72_ARTSF</name>
<dbReference type="InterPro" id="IPR003137">
    <property type="entry name" value="PA_domain"/>
</dbReference>
<dbReference type="Pfam" id="PF02225">
    <property type="entry name" value="PA"/>
    <property type="match status" value="1"/>
</dbReference>
<dbReference type="PANTHER" id="PTHR47168">
    <property type="entry name" value="RING ZINC FINGER DOMAIN SUPERFAMILY PROTEIN-RELATED"/>
    <property type="match status" value="1"/>
</dbReference>
<dbReference type="CDD" id="cd16796">
    <property type="entry name" value="RING-H2_RNF13"/>
    <property type="match status" value="1"/>
</dbReference>
<dbReference type="SMART" id="SM00184">
    <property type="entry name" value="RING"/>
    <property type="match status" value="1"/>
</dbReference>
<comment type="subcellular location">
    <subcellularLocation>
        <location evidence="13">Endomembrane system</location>
        <topology evidence="13">Single-pass type I membrane protein</topology>
    </subcellularLocation>
</comment>
<proteinExistence type="predicted"/>
<dbReference type="GO" id="GO:0005737">
    <property type="term" value="C:cytoplasm"/>
    <property type="evidence" value="ECO:0007669"/>
    <property type="project" value="UniProtKB-ARBA"/>
</dbReference>
<accession>A0AA88HP72</accession>
<evidence type="ECO:0000256" key="9">
    <source>
        <dbReference type="ARBA" id="ARBA00022833"/>
    </source>
</evidence>